<evidence type="ECO:0000256" key="1">
    <source>
        <dbReference type="ARBA" id="ARBA00006696"/>
    </source>
</evidence>
<gene>
    <name evidence="9" type="ORF">I858_002240</name>
</gene>
<keyword evidence="10" id="KW-1185">Reference proteome</keyword>
<dbReference type="KEGG" id="pll:I858_002240"/>
<dbReference type="EMBL" id="CP016540">
    <property type="protein sequence ID" value="ANU25873.1"/>
    <property type="molecule type" value="Genomic_DNA"/>
</dbReference>
<feature type="binding site" evidence="8">
    <location>
        <position position="15"/>
    </location>
    <ligand>
        <name>Mg(2+)</name>
        <dbReference type="ChEBI" id="CHEBI:18420"/>
    </ligand>
</feature>
<dbReference type="Pfam" id="PF13242">
    <property type="entry name" value="Hydrolase_like"/>
    <property type="match status" value="1"/>
</dbReference>
<comment type="function">
    <text evidence="5">Catalyzes the dephosphorylation of 2-6 carbon acid sugars in vitro.</text>
</comment>
<dbReference type="InterPro" id="IPR006357">
    <property type="entry name" value="HAD-SF_hydro_IIA"/>
</dbReference>
<dbReference type="NCBIfam" id="TIGR01457">
    <property type="entry name" value="HAD-SF-IIA-hyp2"/>
    <property type="match status" value="1"/>
</dbReference>
<dbReference type="SFLD" id="SFLDG01129">
    <property type="entry name" value="C1.5:_HAD__Beta-PGM__Phosphata"/>
    <property type="match status" value="1"/>
</dbReference>
<evidence type="ECO:0000256" key="4">
    <source>
        <dbReference type="ARBA" id="ARBA00022842"/>
    </source>
</evidence>
<dbReference type="SFLD" id="SFLDS00003">
    <property type="entry name" value="Haloacid_Dehalogenase"/>
    <property type="match status" value="1"/>
</dbReference>
<dbReference type="SUPFAM" id="SSF56784">
    <property type="entry name" value="HAD-like"/>
    <property type="match status" value="1"/>
</dbReference>
<feature type="binding site" evidence="8">
    <location>
        <position position="13"/>
    </location>
    <ligand>
        <name>Mg(2+)</name>
        <dbReference type="ChEBI" id="CHEBI:18420"/>
    </ligand>
</feature>
<name>A0A1B1RY70_9BACL</name>
<feature type="active site" description="Nucleophile" evidence="6">
    <location>
        <position position="13"/>
    </location>
</feature>
<evidence type="ECO:0000256" key="6">
    <source>
        <dbReference type="PIRSR" id="PIRSR000915-1"/>
    </source>
</evidence>
<evidence type="ECO:0000313" key="10">
    <source>
        <dbReference type="Proteomes" id="UP000053354"/>
    </source>
</evidence>
<feature type="active site" description="Proton donor" evidence="6">
    <location>
        <position position="15"/>
    </location>
</feature>
<dbReference type="InterPro" id="IPR006354">
    <property type="entry name" value="HAD-SF_hydro_IIA_hyp1"/>
</dbReference>
<evidence type="ECO:0000256" key="5">
    <source>
        <dbReference type="PIRNR" id="PIRNR000915"/>
    </source>
</evidence>
<keyword evidence="2 5" id="KW-0479">Metal-binding</keyword>
<evidence type="ECO:0000256" key="7">
    <source>
        <dbReference type="PIRSR" id="PIRSR000915-2"/>
    </source>
</evidence>
<protein>
    <recommendedName>
        <fullName evidence="5">Acid sugar phosphatase</fullName>
        <ecNumber evidence="5">3.1.3.-</ecNumber>
    </recommendedName>
</protein>
<dbReference type="Gene3D" id="3.40.50.1000">
    <property type="entry name" value="HAD superfamily/HAD-like"/>
    <property type="match status" value="2"/>
</dbReference>
<evidence type="ECO:0000256" key="3">
    <source>
        <dbReference type="ARBA" id="ARBA00022801"/>
    </source>
</evidence>
<dbReference type="NCBIfam" id="TIGR01460">
    <property type="entry name" value="HAD-SF-IIA"/>
    <property type="match status" value="1"/>
</dbReference>
<dbReference type="GO" id="GO:0005737">
    <property type="term" value="C:cytoplasm"/>
    <property type="evidence" value="ECO:0007669"/>
    <property type="project" value="TreeGrafter"/>
</dbReference>
<accession>A0A1B1RY70</accession>
<organism evidence="9 10">
    <name type="scientific">Planococcus versutus</name>
    <dbReference type="NCBI Taxonomy" id="1302659"/>
    <lineage>
        <taxon>Bacteria</taxon>
        <taxon>Bacillati</taxon>
        <taxon>Bacillota</taxon>
        <taxon>Bacilli</taxon>
        <taxon>Bacillales</taxon>
        <taxon>Caryophanaceae</taxon>
        <taxon>Planococcus</taxon>
    </lineage>
</organism>
<dbReference type="OrthoDB" id="9810449at2"/>
<feature type="binding site" evidence="8">
    <location>
        <position position="209"/>
    </location>
    <ligand>
        <name>Mg(2+)</name>
        <dbReference type="ChEBI" id="CHEBI:18420"/>
    </ligand>
</feature>
<dbReference type="GO" id="GO:0016791">
    <property type="term" value="F:phosphatase activity"/>
    <property type="evidence" value="ECO:0007669"/>
    <property type="project" value="TreeGrafter"/>
</dbReference>
<dbReference type="InterPro" id="IPR023214">
    <property type="entry name" value="HAD_sf"/>
</dbReference>
<keyword evidence="4 5" id="KW-0460">Magnesium</keyword>
<dbReference type="STRING" id="1302659.I858_002240"/>
<proteinExistence type="inferred from homology"/>
<dbReference type="AlphaFoldDB" id="A0A1B1RY70"/>
<dbReference type="Pfam" id="PF13344">
    <property type="entry name" value="Hydrolase_6"/>
    <property type="match status" value="1"/>
</dbReference>
<reference evidence="9" key="1">
    <citation type="submission" date="2016-10" db="EMBL/GenBank/DDBJ databases">
        <authorList>
            <person name="See-Too W.S."/>
        </authorList>
    </citation>
    <scope>NUCLEOTIDE SEQUENCE</scope>
    <source>
        <strain evidence="9">L10.15</strain>
    </source>
</reference>
<sequence>MINKKTYKAYCLDLDGTIYRGKDAVEEAAEFVSRLQQQNIEPFFVTNNASMTQQQLKEKMTGFGITAKKERIISSAIAAAKYIKHWYPGKTVYMIGSEGLDQALRQEGLVRVEESADIVLIGLDRAITYDKLATACLEIRKGAVFLSTNKDLAFPSERGFLPANGAITKLVSASTGIEPVFIGKPEIHMLEAIQLELGFSKSEMVMIGDNYDTDIQAGIRFGIDTIHVNTGISSTATVLEKKEQPTFLIENLGYWKI</sequence>
<dbReference type="PANTHER" id="PTHR19288">
    <property type="entry name" value="4-NITROPHENYLPHOSPHATASE-RELATED"/>
    <property type="match status" value="1"/>
</dbReference>
<dbReference type="FunFam" id="3.40.50.1000:FF:000053">
    <property type="entry name" value="TIGR01457 family HAD hydrolase"/>
    <property type="match status" value="1"/>
</dbReference>
<comment type="similarity">
    <text evidence="1 5">Belongs to the HAD-like hydrolase superfamily. NagD family.</text>
</comment>
<dbReference type="CDD" id="cd07530">
    <property type="entry name" value="HAD_Pase_UmpH-like"/>
    <property type="match status" value="1"/>
</dbReference>
<feature type="binding site" evidence="7">
    <location>
        <position position="184"/>
    </location>
    <ligand>
        <name>substrate</name>
    </ligand>
</feature>
<evidence type="ECO:0000256" key="8">
    <source>
        <dbReference type="PIRSR" id="PIRSR000915-3"/>
    </source>
</evidence>
<dbReference type="Proteomes" id="UP000053354">
    <property type="component" value="Chromosome"/>
</dbReference>
<comment type="cofactor">
    <cofactor evidence="8">
        <name>Mg(2+)</name>
        <dbReference type="ChEBI" id="CHEBI:18420"/>
    </cofactor>
    <text evidence="8">Divalent metal ions. Mg(2+) is the most effective.</text>
</comment>
<dbReference type="RefSeq" id="WP_049694360.1">
    <property type="nucleotide sequence ID" value="NZ_CP016540.2"/>
</dbReference>
<dbReference type="EC" id="3.1.3.-" evidence="5"/>
<dbReference type="InterPro" id="IPR036412">
    <property type="entry name" value="HAD-like_sf"/>
</dbReference>
<evidence type="ECO:0000256" key="2">
    <source>
        <dbReference type="ARBA" id="ARBA00022723"/>
    </source>
</evidence>
<dbReference type="GO" id="GO:0046872">
    <property type="term" value="F:metal ion binding"/>
    <property type="evidence" value="ECO:0007669"/>
    <property type="project" value="UniProtKB-KW"/>
</dbReference>
<evidence type="ECO:0000313" key="9">
    <source>
        <dbReference type="EMBL" id="ANU25873.1"/>
    </source>
</evidence>
<dbReference type="PIRSF" id="PIRSF000915">
    <property type="entry name" value="PGP-type_phosphatase"/>
    <property type="match status" value="1"/>
</dbReference>
<dbReference type="PANTHER" id="PTHR19288:SF46">
    <property type="entry name" value="HALOACID DEHALOGENASE-LIKE HYDROLASE DOMAIN-CONTAINING PROTEIN 2"/>
    <property type="match status" value="1"/>
</dbReference>
<keyword evidence="3 9" id="KW-0378">Hydrolase</keyword>